<dbReference type="InterPro" id="IPR005829">
    <property type="entry name" value="Sugar_transporter_CS"/>
</dbReference>
<comment type="subcellular location">
    <subcellularLocation>
        <location evidence="1">Membrane</location>
        <topology evidence="1">Multi-pass membrane protein</topology>
    </subcellularLocation>
</comment>
<dbReference type="Proteomes" id="UP001320876">
    <property type="component" value="Unassembled WGS sequence"/>
</dbReference>
<dbReference type="RefSeq" id="WP_264488560.1">
    <property type="nucleotide sequence ID" value="NZ_JAPDDT010000008.1"/>
</dbReference>
<accession>A0ABT3GLR2</accession>
<keyword evidence="4 7" id="KW-0812">Transmembrane</keyword>
<evidence type="ECO:0000256" key="1">
    <source>
        <dbReference type="ARBA" id="ARBA00004141"/>
    </source>
</evidence>
<evidence type="ECO:0000256" key="2">
    <source>
        <dbReference type="ARBA" id="ARBA00010992"/>
    </source>
</evidence>
<sequence length="595" mass="63493">MNQEIPVADLPKQNGYLIFLILISGMGGLLAGIDYGIIAGALLYVDKTIPMSEVQQGIMVSIYVGGGVIASLFAGALADWLGRKKMMVAGGVIFITSILLIYVASGFAALLVGRILMGLSGGVICVVVPLYMAECLPSQVRGRGTSAFQFMMTLGFVLAAWIAGHFAGVHDAAVAAAKSDPELIFAADNDAWRNMFLVASIPGVLFSAGALFLTESPRWLFLRKREDQALAVLRMSRTEGQAALELQEMKDHGTKKNADGTHAATDSLLQRKYVVPFTLACIILACTQATGIGSILSYAGKILQGAGLSEAQATTKLQIITGINCVVTLLGAFLVDKLGRKILLSVATGGIVLSLLAAGLLYHRFESQRVDVSRQVEACISADGRTLSADLNDAAFSALGGGIPAQLSVLYAYDDGHGYRRQGISTAFSNAKEENDRRIIIEPLTEKKWATVDGKKTEEVKTKDLGKISILRAKFGPIPEGSTGLWITIALCSFIAFFAVGPGVCVWLALTELMPTRIRSLGMGVAMLLNTGVQFLSAFFFPTVVGNHGFSAMFFIWCGCTVIYFITAAFFLPETKGKTLEEIEDHFAGAKPAAK</sequence>
<dbReference type="EMBL" id="JAPDDT010000008">
    <property type="protein sequence ID" value="MCW1924453.1"/>
    <property type="molecule type" value="Genomic_DNA"/>
</dbReference>
<dbReference type="InterPro" id="IPR020846">
    <property type="entry name" value="MFS_dom"/>
</dbReference>
<feature type="transmembrane region" description="Helical" evidence="7">
    <location>
        <begin position="342"/>
        <end position="362"/>
    </location>
</feature>
<dbReference type="PRINTS" id="PR00171">
    <property type="entry name" value="SUGRTRNSPORT"/>
</dbReference>
<evidence type="ECO:0000313" key="10">
    <source>
        <dbReference type="Proteomes" id="UP001320876"/>
    </source>
</evidence>
<dbReference type="InterPro" id="IPR036259">
    <property type="entry name" value="MFS_trans_sf"/>
</dbReference>
<evidence type="ECO:0000259" key="8">
    <source>
        <dbReference type="PROSITE" id="PS50850"/>
    </source>
</evidence>
<organism evidence="9 10">
    <name type="scientific">Luteolibacter arcticus</name>
    <dbReference type="NCBI Taxonomy" id="1581411"/>
    <lineage>
        <taxon>Bacteria</taxon>
        <taxon>Pseudomonadati</taxon>
        <taxon>Verrucomicrobiota</taxon>
        <taxon>Verrucomicrobiia</taxon>
        <taxon>Verrucomicrobiales</taxon>
        <taxon>Verrucomicrobiaceae</taxon>
        <taxon>Luteolibacter</taxon>
    </lineage>
</organism>
<dbReference type="PANTHER" id="PTHR48020:SF12">
    <property type="entry name" value="PROTON MYO-INOSITOL COTRANSPORTER"/>
    <property type="match status" value="1"/>
</dbReference>
<dbReference type="Gene3D" id="1.20.1250.20">
    <property type="entry name" value="MFS general substrate transporter like domains"/>
    <property type="match status" value="2"/>
</dbReference>
<name>A0ABT3GLR2_9BACT</name>
<comment type="caution">
    <text evidence="9">The sequence shown here is derived from an EMBL/GenBank/DDBJ whole genome shotgun (WGS) entry which is preliminary data.</text>
</comment>
<dbReference type="InterPro" id="IPR050814">
    <property type="entry name" value="Myo-inositol_Transporter"/>
</dbReference>
<dbReference type="PROSITE" id="PS00216">
    <property type="entry name" value="SUGAR_TRANSPORT_1"/>
    <property type="match status" value="2"/>
</dbReference>
<feature type="transmembrane region" description="Helical" evidence="7">
    <location>
        <begin position="195"/>
        <end position="214"/>
    </location>
</feature>
<gene>
    <name evidence="9" type="ORF">OKA05_17940</name>
</gene>
<keyword evidence="6 7" id="KW-0472">Membrane</keyword>
<evidence type="ECO:0000256" key="4">
    <source>
        <dbReference type="ARBA" id="ARBA00022692"/>
    </source>
</evidence>
<protein>
    <submittedName>
        <fullName evidence="9">Sugar porter family MFS transporter</fullName>
    </submittedName>
</protein>
<evidence type="ECO:0000256" key="6">
    <source>
        <dbReference type="ARBA" id="ARBA00023136"/>
    </source>
</evidence>
<evidence type="ECO:0000256" key="3">
    <source>
        <dbReference type="ARBA" id="ARBA00022448"/>
    </source>
</evidence>
<feature type="transmembrane region" description="Helical" evidence="7">
    <location>
        <begin position="553"/>
        <end position="572"/>
    </location>
</feature>
<dbReference type="InterPro" id="IPR005828">
    <property type="entry name" value="MFS_sugar_transport-like"/>
</dbReference>
<feature type="domain" description="Major facilitator superfamily (MFS) profile" evidence="8">
    <location>
        <begin position="20"/>
        <end position="576"/>
    </location>
</feature>
<dbReference type="InterPro" id="IPR003663">
    <property type="entry name" value="Sugar/inositol_transpt"/>
</dbReference>
<feature type="transmembrane region" description="Helical" evidence="7">
    <location>
        <begin position="485"/>
        <end position="509"/>
    </location>
</feature>
<dbReference type="PANTHER" id="PTHR48020">
    <property type="entry name" value="PROTON MYO-INOSITOL COTRANSPORTER"/>
    <property type="match status" value="1"/>
</dbReference>
<keyword evidence="10" id="KW-1185">Reference proteome</keyword>
<dbReference type="Pfam" id="PF00083">
    <property type="entry name" value="Sugar_tr"/>
    <property type="match status" value="2"/>
</dbReference>
<evidence type="ECO:0000256" key="7">
    <source>
        <dbReference type="SAM" id="Phobius"/>
    </source>
</evidence>
<keyword evidence="5 7" id="KW-1133">Transmembrane helix</keyword>
<feature type="transmembrane region" description="Helical" evidence="7">
    <location>
        <begin position="16"/>
        <end position="45"/>
    </location>
</feature>
<feature type="transmembrane region" description="Helical" evidence="7">
    <location>
        <begin position="88"/>
        <end position="109"/>
    </location>
</feature>
<evidence type="ECO:0000313" key="9">
    <source>
        <dbReference type="EMBL" id="MCW1924453.1"/>
    </source>
</evidence>
<evidence type="ECO:0000256" key="5">
    <source>
        <dbReference type="ARBA" id="ARBA00022989"/>
    </source>
</evidence>
<feature type="transmembrane region" description="Helical" evidence="7">
    <location>
        <begin position="57"/>
        <end position="81"/>
    </location>
</feature>
<feature type="transmembrane region" description="Helical" evidence="7">
    <location>
        <begin position="521"/>
        <end position="541"/>
    </location>
</feature>
<feature type="transmembrane region" description="Helical" evidence="7">
    <location>
        <begin position="115"/>
        <end position="133"/>
    </location>
</feature>
<feature type="transmembrane region" description="Helical" evidence="7">
    <location>
        <begin position="317"/>
        <end position="335"/>
    </location>
</feature>
<dbReference type="PROSITE" id="PS00217">
    <property type="entry name" value="SUGAR_TRANSPORT_2"/>
    <property type="match status" value="1"/>
</dbReference>
<keyword evidence="3" id="KW-0813">Transport</keyword>
<feature type="transmembrane region" description="Helical" evidence="7">
    <location>
        <begin position="273"/>
        <end position="297"/>
    </location>
</feature>
<proteinExistence type="inferred from homology"/>
<dbReference type="SUPFAM" id="SSF103473">
    <property type="entry name" value="MFS general substrate transporter"/>
    <property type="match status" value="2"/>
</dbReference>
<comment type="similarity">
    <text evidence="2">Belongs to the major facilitator superfamily. Sugar transporter (TC 2.A.1.1) family.</text>
</comment>
<dbReference type="PROSITE" id="PS50850">
    <property type="entry name" value="MFS"/>
    <property type="match status" value="1"/>
</dbReference>
<reference evidence="9 10" key="1">
    <citation type="submission" date="2022-10" db="EMBL/GenBank/DDBJ databases">
        <title>Luteolibacter arcticus strain CCTCC AB 2014275, whole genome shotgun sequencing project.</title>
        <authorList>
            <person name="Zhao G."/>
            <person name="Shen L."/>
        </authorList>
    </citation>
    <scope>NUCLEOTIDE SEQUENCE [LARGE SCALE GENOMIC DNA]</scope>
    <source>
        <strain evidence="9 10">CCTCC AB 2014275</strain>
    </source>
</reference>